<proteinExistence type="predicted"/>
<feature type="transmembrane region" description="Helical" evidence="1">
    <location>
        <begin position="29"/>
        <end position="50"/>
    </location>
</feature>
<keyword evidence="3" id="KW-1185">Reference proteome</keyword>
<evidence type="ECO:0000313" key="3">
    <source>
        <dbReference type="Proteomes" id="UP001155483"/>
    </source>
</evidence>
<dbReference type="AlphaFoldDB" id="A0A9X3BHA7"/>
<keyword evidence="1" id="KW-1133">Transmembrane helix</keyword>
<feature type="transmembrane region" description="Helical" evidence="1">
    <location>
        <begin position="128"/>
        <end position="147"/>
    </location>
</feature>
<dbReference type="RefSeq" id="WP_279296078.1">
    <property type="nucleotide sequence ID" value="NZ_JAOTIF010000002.1"/>
</dbReference>
<accession>A0A9X3BHA7</accession>
<evidence type="ECO:0000313" key="2">
    <source>
        <dbReference type="EMBL" id="MCU7548633.1"/>
    </source>
</evidence>
<gene>
    <name evidence="2" type="ORF">OCK74_05865</name>
</gene>
<keyword evidence="1" id="KW-0472">Membrane</keyword>
<feature type="transmembrane region" description="Helical" evidence="1">
    <location>
        <begin position="363"/>
        <end position="383"/>
    </location>
</feature>
<feature type="transmembrane region" description="Helical" evidence="1">
    <location>
        <begin position="211"/>
        <end position="241"/>
    </location>
</feature>
<dbReference type="Proteomes" id="UP001155483">
    <property type="component" value="Unassembled WGS sequence"/>
</dbReference>
<protein>
    <submittedName>
        <fullName evidence="2">Uncharacterized protein</fullName>
    </submittedName>
</protein>
<sequence length="424" mass="48411">MEILLFAAYLFLFAWLVTRIKFFTQSGLTPALLITVFLLKVIVGISYGWIGIYYNQLDTWAFHFESLKEKGLLLSDPVDFVASLFRSGYTESQYGKFLSVENSWWNDLDGNFFIKMLAVFNVFSSSNYYINVVFYSFLTLAGPIALYRVMTDLFPTKKLTILLSTFLLPSFMYWTSGIHKDGLIFAGIAVIIYCFHFGIQQNSFSFKKLISIGVSLLLVLLLRNFLVPILIPAIIAWILAWKQEQRSVLTFGAVYFVCMLLFFSAKYIYPSLDFPQSLVDRQQAFLSLKGNSAVEVSHLQASAGSFFKNAPQAYLLSTIRPYPSDVKDIFSLGAALEIDLLILLFFVFLFIREPRVRLSPTLLVCLFFSFSVLMSIGYTVHFIGAIVRYRSLVLPFLVVPMMASINWKRIQQLLPNNITNENNV</sequence>
<reference evidence="2" key="1">
    <citation type="submission" date="2022-09" db="EMBL/GenBank/DDBJ databases">
        <authorList>
            <person name="Yuan C."/>
            <person name="Ke Z."/>
        </authorList>
    </citation>
    <scope>NUCLEOTIDE SEQUENCE</scope>
    <source>
        <strain evidence="2">LB-8</strain>
    </source>
</reference>
<dbReference type="EMBL" id="JAOTIF010000002">
    <property type="protein sequence ID" value="MCU7548633.1"/>
    <property type="molecule type" value="Genomic_DNA"/>
</dbReference>
<keyword evidence="1" id="KW-0812">Transmembrane</keyword>
<name>A0A9X3BHA7_9BACT</name>
<evidence type="ECO:0000256" key="1">
    <source>
        <dbReference type="SAM" id="Phobius"/>
    </source>
</evidence>
<feature type="transmembrane region" description="Helical" evidence="1">
    <location>
        <begin position="329"/>
        <end position="351"/>
    </location>
</feature>
<reference evidence="2" key="2">
    <citation type="submission" date="2023-04" db="EMBL/GenBank/DDBJ databases">
        <title>Paracnuella aquatica gen. nov., sp. nov., a member of the family Chitinophagaceae isolated from a hot spring.</title>
        <authorList>
            <person name="Wang C."/>
        </authorList>
    </citation>
    <scope>NUCLEOTIDE SEQUENCE</scope>
    <source>
        <strain evidence="2">LB-8</strain>
    </source>
</reference>
<feature type="transmembrane region" description="Helical" evidence="1">
    <location>
        <begin position="389"/>
        <end position="407"/>
    </location>
</feature>
<feature type="transmembrane region" description="Helical" evidence="1">
    <location>
        <begin position="182"/>
        <end position="199"/>
    </location>
</feature>
<organism evidence="2 3">
    <name type="scientific">Paraflavisolibacter caeni</name>
    <dbReference type="NCBI Taxonomy" id="2982496"/>
    <lineage>
        <taxon>Bacteria</taxon>
        <taxon>Pseudomonadati</taxon>
        <taxon>Bacteroidota</taxon>
        <taxon>Chitinophagia</taxon>
        <taxon>Chitinophagales</taxon>
        <taxon>Chitinophagaceae</taxon>
        <taxon>Paraflavisolibacter</taxon>
    </lineage>
</organism>
<feature type="transmembrane region" description="Helical" evidence="1">
    <location>
        <begin position="248"/>
        <end position="269"/>
    </location>
</feature>
<comment type="caution">
    <text evidence="2">The sequence shown here is derived from an EMBL/GenBank/DDBJ whole genome shotgun (WGS) entry which is preliminary data.</text>
</comment>